<evidence type="ECO:0008006" key="4">
    <source>
        <dbReference type="Google" id="ProtNLM"/>
    </source>
</evidence>
<dbReference type="PANTHER" id="PTHR37767">
    <property type="entry name" value="HYDROXYPROLINE-RICH GLYCOPROTEIN FAMILY PROTEIN"/>
    <property type="match status" value="1"/>
</dbReference>
<feature type="compositionally biased region" description="Polar residues" evidence="1">
    <location>
        <begin position="190"/>
        <end position="202"/>
    </location>
</feature>
<feature type="compositionally biased region" description="Acidic residues" evidence="1">
    <location>
        <begin position="176"/>
        <end position="185"/>
    </location>
</feature>
<proteinExistence type="predicted"/>
<protein>
    <recommendedName>
        <fullName evidence="4">Hydroxyproline-rich glycoprotein family protein</fullName>
    </recommendedName>
</protein>
<evidence type="ECO:0000256" key="1">
    <source>
        <dbReference type="SAM" id="MobiDB-lite"/>
    </source>
</evidence>
<dbReference type="InParanoid" id="A0A200QBA0"/>
<dbReference type="PANTHER" id="PTHR37767:SF1">
    <property type="entry name" value="HYDROXYPROLINE-RICH GLYCOPROTEIN FAMILY PROTEIN"/>
    <property type="match status" value="1"/>
</dbReference>
<dbReference type="STRING" id="56857.A0A200QBA0"/>
<organism evidence="2 3">
    <name type="scientific">Macleaya cordata</name>
    <name type="common">Five-seeded plume-poppy</name>
    <name type="synonym">Bocconia cordata</name>
    <dbReference type="NCBI Taxonomy" id="56857"/>
    <lineage>
        <taxon>Eukaryota</taxon>
        <taxon>Viridiplantae</taxon>
        <taxon>Streptophyta</taxon>
        <taxon>Embryophyta</taxon>
        <taxon>Tracheophyta</taxon>
        <taxon>Spermatophyta</taxon>
        <taxon>Magnoliopsida</taxon>
        <taxon>Ranunculales</taxon>
        <taxon>Papaveraceae</taxon>
        <taxon>Papaveroideae</taxon>
        <taxon>Macleaya</taxon>
    </lineage>
</organism>
<reference evidence="2 3" key="1">
    <citation type="journal article" date="2017" name="Mol. Plant">
        <title>The Genome of Medicinal Plant Macleaya cordata Provides New Insights into Benzylisoquinoline Alkaloids Metabolism.</title>
        <authorList>
            <person name="Liu X."/>
            <person name="Liu Y."/>
            <person name="Huang P."/>
            <person name="Ma Y."/>
            <person name="Qing Z."/>
            <person name="Tang Q."/>
            <person name="Cao H."/>
            <person name="Cheng P."/>
            <person name="Zheng Y."/>
            <person name="Yuan Z."/>
            <person name="Zhou Y."/>
            <person name="Liu J."/>
            <person name="Tang Z."/>
            <person name="Zhuo Y."/>
            <person name="Zhang Y."/>
            <person name="Yu L."/>
            <person name="Huang J."/>
            <person name="Yang P."/>
            <person name="Peng Q."/>
            <person name="Zhang J."/>
            <person name="Jiang W."/>
            <person name="Zhang Z."/>
            <person name="Lin K."/>
            <person name="Ro D.K."/>
            <person name="Chen X."/>
            <person name="Xiong X."/>
            <person name="Shang Y."/>
            <person name="Huang S."/>
            <person name="Zeng J."/>
        </authorList>
    </citation>
    <scope>NUCLEOTIDE SEQUENCE [LARGE SCALE GENOMIC DNA]</scope>
    <source>
        <strain evidence="3">cv. BLH2017</strain>
        <tissue evidence="2">Root</tissue>
    </source>
</reference>
<dbReference type="OrthoDB" id="1938864at2759"/>
<accession>A0A200QBA0</accession>
<dbReference type="Proteomes" id="UP000195402">
    <property type="component" value="Unassembled WGS sequence"/>
</dbReference>
<comment type="caution">
    <text evidence="2">The sequence shown here is derived from an EMBL/GenBank/DDBJ whole genome shotgun (WGS) entry which is preliminary data.</text>
</comment>
<dbReference type="EMBL" id="MVGT01002446">
    <property type="protein sequence ID" value="OVA07739.1"/>
    <property type="molecule type" value="Genomic_DNA"/>
</dbReference>
<feature type="region of interest" description="Disordered" evidence="1">
    <location>
        <begin position="176"/>
        <end position="202"/>
    </location>
</feature>
<keyword evidence="3" id="KW-1185">Reference proteome</keyword>
<sequence>MVEREFGETVPGKQVRQKASVPFLWEEKPGTPKKGWKLEIVPVNVVPPPVKLISSVPFKWEEKPGKPLSCFSQPESDSLILPLPPAKLIGFPSPSVYSSSSSPITIRSKLSNIFRRSSYRDNEANNIESEDEKEEEKNELFISSPFLLTNGLISADEISNAIPADQAKVVGFSTLSEEENEELEEPNSPASETESNTSSYATGSTSLTGASFLDGHLYSPHSGFLDKVSCHEKSSSLTWPDLKIRDRGRNRSIIVRRTLTLGELIQMSRKLSYRRKGVQISKRDLPWVII</sequence>
<dbReference type="AlphaFoldDB" id="A0A200QBA0"/>
<evidence type="ECO:0000313" key="3">
    <source>
        <dbReference type="Proteomes" id="UP000195402"/>
    </source>
</evidence>
<evidence type="ECO:0000313" key="2">
    <source>
        <dbReference type="EMBL" id="OVA07739.1"/>
    </source>
</evidence>
<dbReference type="OMA" id="FLWEERP"/>
<name>A0A200QBA0_MACCD</name>
<gene>
    <name evidence="2" type="ORF">BVC80_1827g109</name>
</gene>